<dbReference type="Gene3D" id="3.40.50.300">
    <property type="entry name" value="P-loop containing nucleotide triphosphate hydrolases"/>
    <property type="match status" value="1"/>
</dbReference>
<dbReference type="AlphaFoldDB" id="A0A3B0V9Q4"/>
<dbReference type="PANTHER" id="PTHR42759">
    <property type="entry name" value="MOXR FAMILY PROTEIN"/>
    <property type="match status" value="1"/>
</dbReference>
<dbReference type="InterPro" id="IPR041628">
    <property type="entry name" value="ChlI/MoxR_AAA_lid"/>
</dbReference>
<dbReference type="PIRSF" id="PIRSF002849">
    <property type="entry name" value="AAA_ATPase_chaperone_MoxR_prd"/>
    <property type="match status" value="1"/>
</dbReference>
<dbReference type="SUPFAM" id="SSF52540">
    <property type="entry name" value="P-loop containing nucleoside triphosphate hydrolases"/>
    <property type="match status" value="1"/>
</dbReference>
<evidence type="ECO:0000259" key="1">
    <source>
        <dbReference type="Pfam" id="PF07726"/>
    </source>
</evidence>
<accession>A0A3B0V9Q4</accession>
<reference evidence="3" key="1">
    <citation type="submission" date="2018-06" db="EMBL/GenBank/DDBJ databases">
        <authorList>
            <person name="Zhirakovskaya E."/>
        </authorList>
    </citation>
    <scope>NUCLEOTIDE SEQUENCE</scope>
</reference>
<dbReference type="InterPro" id="IPR011703">
    <property type="entry name" value="ATPase_AAA-3"/>
</dbReference>
<gene>
    <name evidence="3" type="ORF">MNBD_GAMMA01-1138</name>
</gene>
<feature type="domain" description="ChlI/MoxR AAA lid" evidence="2">
    <location>
        <begin position="229"/>
        <end position="289"/>
    </location>
</feature>
<dbReference type="InterPro" id="IPR050764">
    <property type="entry name" value="CbbQ/NirQ/NorQ/GpvN"/>
</dbReference>
<dbReference type="GO" id="GO:0005524">
    <property type="term" value="F:ATP binding"/>
    <property type="evidence" value="ECO:0007669"/>
    <property type="project" value="InterPro"/>
</dbReference>
<dbReference type="Pfam" id="PF17863">
    <property type="entry name" value="AAA_lid_2"/>
    <property type="match status" value="1"/>
</dbReference>
<feature type="domain" description="ATPase AAA-3" evidence="1">
    <location>
        <begin position="36"/>
        <end position="165"/>
    </location>
</feature>
<evidence type="ECO:0000259" key="2">
    <source>
        <dbReference type="Pfam" id="PF17863"/>
    </source>
</evidence>
<sequence length="304" mass="33941">MNQQLIHTAIKAVSQKLFDKEQQIKLAFACILANGHLLIEDKPGLGKTTLATAMAQVLGLHFRRIQFTSDMLPSDVLGVSIFQPNTADFKFFQGPIFTQLLLADELNRGTPRTQSALLEAMAEKQVSIDGKTYKLKQPFFVIATQNPTDEAGTFPLPDSQLDRFSVSISLGYPSTQAERQLYSDAFAQNLNTTLATIIELTQLLAMQQQVQIIHASDEVKDYLQLLIEKTRTNSLLVEGLSPRAGLAMYRLSQALAYIAGRDFVIPEDIQTAFLPTTSHRMRSRSTQQNIHNILAKILHETRIP</sequence>
<dbReference type="InterPro" id="IPR027417">
    <property type="entry name" value="P-loop_NTPase"/>
</dbReference>
<dbReference type="CDD" id="cd00009">
    <property type="entry name" value="AAA"/>
    <property type="match status" value="1"/>
</dbReference>
<dbReference type="GO" id="GO:0016887">
    <property type="term" value="F:ATP hydrolysis activity"/>
    <property type="evidence" value="ECO:0007669"/>
    <property type="project" value="InterPro"/>
</dbReference>
<dbReference type="Gene3D" id="1.10.8.80">
    <property type="entry name" value="Magnesium chelatase subunit I, C-Terminal domain"/>
    <property type="match status" value="1"/>
</dbReference>
<protein>
    <submittedName>
        <fullName evidence="3">FIG022979: MoxR-like ATPases</fullName>
    </submittedName>
</protein>
<dbReference type="Pfam" id="PF07726">
    <property type="entry name" value="AAA_3"/>
    <property type="match status" value="1"/>
</dbReference>
<name>A0A3B0V9Q4_9ZZZZ</name>
<organism evidence="3">
    <name type="scientific">hydrothermal vent metagenome</name>
    <dbReference type="NCBI Taxonomy" id="652676"/>
    <lineage>
        <taxon>unclassified sequences</taxon>
        <taxon>metagenomes</taxon>
        <taxon>ecological metagenomes</taxon>
    </lineage>
</organism>
<evidence type="ECO:0000313" key="3">
    <source>
        <dbReference type="EMBL" id="VAW37450.1"/>
    </source>
</evidence>
<proteinExistence type="predicted"/>
<dbReference type="EMBL" id="UOEW01000167">
    <property type="protein sequence ID" value="VAW37450.1"/>
    <property type="molecule type" value="Genomic_DNA"/>
</dbReference>
<dbReference type="PANTHER" id="PTHR42759:SF5">
    <property type="entry name" value="METHANOL DEHYDROGENASE REGULATOR"/>
    <property type="match status" value="1"/>
</dbReference>